<evidence type="ECO:0000313" key="1">
    <source>
        <dbReference type="EMBL" id="PRY95351.1"/>
    </source>
</evidence>
<dbReference type="AlphaFoldDB" id="A0A2T0X8T0"/>
<accession>A0A2T0X8T0</accession>
<keyword evidence="2" id="KW-1185">Reference proteome</keyword>
<dbReference type="OrthoDB" id="7864219at2"/>
<comment type="caution">
    <text evidence="1">The sequence shown here is derived from an EMBL/GenBank/DDBJ whole genome shotgun (WGS) entry which is preliminary data.</text>
</comment>
<dbReference type="Proteomes" id="UP000238801">
    <property type="component" value="Unassembled WGS sequence"/>
</dbReference>
<name>A0A2T0X8T0_9RHOB</name>
<dbReference type="RefSeq" id="WP_106159738.1">
    <property type="nucleotide sequence ID" value="NZ_PVTT01000001.1"/>
</dbReference>
<reference evidence="1 2" key="1">
    <citation type="submission" date="2018-03" db="EMBL/GenBank/DDBJ databases">
        <title>Genomic Encyclopedia of Archaeal and Bacterial Type Strains, Phase II (KMG-II): from individual species to whole genera.</title>
        <authorList>
            <person name="Goeker M."/>
        </authorList>
    </citation>
    <scope>NUCLEOTIDE SEQUENCE [LARGE SCALE GENOMIC DNA]</scope>
    <source>
        <strain evidence="1 2">DSM 29318</strain>
    </source>
</reference>
<dbReference type="EMBL" id="PVTT01000001">
    <property type="protein sequence ID" value="PRY95351.1"/>
    <property type="molecule type" value="Genomic_DNA"/>
</dbReference>
<proteinExistence type="predicted"/>
<gene>
    <name evidence="1" type="ORF">BCF33_0969</name>
</gene>
<protein>
    <submittedName>
        <fullName evidence="1">Uncharacterized protein</fullName>
    </submittedName>
</protein>
<organism evidence="1 2">
    <name type="scientific">Hasllibacter halocynthiae</name>
    <dbReference type="NCBI Taxonomy" id="595589"/>
    <lineage>
        <taxon>Bacteria</taxon>
        <taxon>Pseudomonadati</taxon>
        <taxon>Pseudomonadota</taxon>
        <taxon>Alphaproteobacteria</taxon>
        <taxon>Rhodobacterales</taxon>
        <taxon>Roseobacteraceae</taxon>
        <taxon>Hasllibacter</taxon>
    </lineage>
</organism>
<sequence length="78" mass="8008">MIRVEGADTARAAHRVALPDGARGLVPCHPVGGEGALRRTAHEGLAARAGPILAAFRTLNAGGTPKPPYDTLTLTGDR</sequence>
<evidence type="ECO:0000313" key="2">
    <source>
        <dbReference type="Proteomes" id="UP000238801"/>
    </source>
</evidence>